<dbReference type="Proteomes" id="UP001164727">
    <property type="component" value="Chromosome"/>
</dbReference>
<name>A0ABY7BQL7_9MOLU</name>
<evidence type="ECO:0000313" key="2">
    <source>
        <dbReference type="Proteomes" id="UP001164727"/>
    </source>
</evidence>
<proteinExistence type="predicted"/>
<keyword evidence="2" id="KW-1185">Reference proteome</keyword>
<reference evidence="1 2" key="1">
    <citation type="journal article" date="2023" name="Microbiol. Resour. Announc.">
        <title>Complete Genome of 'Candidatus Phytoplasma rubi' RS, a Phytopathogenic Bacterium Associated with Rubus Stunt Disease.</title>
        <authorList>
            <person name="Duckeck D."/>
            <person name="Zubert C."/>
            <person name="Bohm J.W."/>
            <person name="Carminati G."/>
            <person name="Schneider B."/>
            <person name="Kube M."/>
        </authorList>
    </citation>
    <scope>NUCLEOTIDE SEQUENCE [LARGE SCALE GENOMIC DNA]</scope>
    <source>
        <strain evidence="1 2">RS</strain>
    </source>
</reference>
<sequence>MDNQTLYFNYDSLYEIIMMLKKIKILLFKIQINFRMDKKYIFYLLKKILYLK</sequence>
<organism evidence="1 2">
    <name type="scientific">Candidatus Phytoplasma rubi</name>
    <dbReference type="NCBI Taxonomy" id="399025"/>
    <lineage>
        <taxon>Bacteria</taxon>
        <taxon>Bacillati</taxon>
        <taxon>Mycoplasmatota</taxon>
        <taxon>Mollicutes</taxon>
        <taxon>Acholeplasmatales</taxon>
        <taxon>Acholeplasmataceae</taxon>
        <taxon>Candidatus Phytoplasma</taxon>
        <taxon>16SrV (Elm yellows group)</taxon>
    </lineage>
</organism>
<gene>
    <name evidence="1" type="ORF">RS022_00580</name>
</gene>
<accession>A0ABY7BQL7</accession>
<protein>
    <submittedName>
        <fullName evidence="1">Uncharacterized protein</fullName>
    </submittedName>
</protein>
<evidence type="ECO:0000313" key="1">
    <source>
        <dbReference type="EMBL" id="WAN63069.1"/>
    </source>
</evidence>
<dbReference type="EMBL" id="CP114006">
    <property type="protein sequence ID" value="WAN63069.1"/>
    <property type="molecule type" value="Genomic_DNA"/>
</dbReference>